<dbReference type="RefSeq" id="XP_023949926.2">
    <property type="nucleotide sequence ID" value="XM_024094158.2"/>
</dbReference>
<dbReference type="KEGG" id="bany:112054388"/>
<dbReference type="AlphaFoldDB" id="A0A6J1P1E7"/>
<evidence type="ECO:0000313" key="1">
    <source>
        <dbReference type="Proteomes" id="UP001652582"/>
    </source>
</evidence>
<organism evidence="1 2">
    <name type="scientific">Bicyclus anynana</name>
    <name type="common">Squinting bush brown butterfly</name>
    <dbReference type="NCBI Taxonomy" id="110368"/>
    <lineage>
        <taxon>Eukaryota</taxon>
        <taxon>Metazoa</taxon>
        <taxon>Ecdysozoa</taxon>
        <taxon>Arthropoda</taxon>
        <taxon>Hexapoda</taxon>
        <taxon>Insecta</taxon>
        <taxon>Pterygota</taxon>
        <taxon>Neoptera</taxon>
        <taxon>Endopterygota</taxon>
        <taxon>Lepidoptera</taxon>
        <taxon>Glossata</taxon>
        <taxon>Ditrysia</taxon>
        <taxon>Papilionoidea</taxon>
        <taxon>Nymphalidae</taxon>
        <taxon>Satyrinae</taxon>
        <taxon>Satyrini</taxon>
        <taxon>Mycalesina</taxon>
        <taxon>Bicyclus</taxon>
    </lineage>
</organism>
<gene>
    <name evidence="2" type="primary">LOC112054388</name>
</gene>
<dbReference type="OrthoDB" id="7485832at2759"/>
<sequence length="146" mass="17567">MVGIAQKTTQSKMDAVMQVMKYMERVQQQFQELHHLVNMMHEIETKYGYRPQEHRPDYIPEVYAEADDMIKRIDEINKIRHLEKIEKLREAQKIRDALMGKISTSANFSGHTTTRRTPRDRYRGNGTGSRWWPIDYGWEIDYKWFD</sequence>
<keyword evidence="1" id="KW-1185">Reference proteome</keyword>
<accession>A0A6J1P1E7</accession>
<dbReference type="Proteomes" id="UP001652582">
    <property type="component" value="Chromosome 27"/>
</dbReference>
<protein>
    <submittedName>
        <fullName evidence="2">Uncharacterized protein LOC112054388</fullName>
    </submittedName>
</protein>
<proteinExistence type="predicted"/>
<name>A0A6J1P1E7_BICAN</name>
<evidence type="ECO:0000313" key="2">
    <source>
        <dbReference type="RefSeq" id="XP_023949926.2"/>
    </source>
</evidence>
<dbReference type="GeneID" id="112054388"/>
<reference evidence="2" key="1">
    <citation type="submission" date="2025-08" db="UniProtKB">
        <authorList>
            <consortium name="RefSeq"/>
        </authorList>
    </citation>
    <scope>IDENTIFICATION</scope>
</reference>